<dbReference type="EMBL" id="JABEZX010000010">
    <property type="protein sequence ID" value="MBA0568149.1"/>
    <property type="molecule type" value="Genomic_DNA"/>
</dbReference>
<dbReference type="Proteomes" id="UP000593572">
    <property type="component" value="Unassembled WGS sequence"/>
</dbReference>
<sequence>MTRPYDAIWETITIRGKEMRVTPREICEFYNVAYYENSFLDNINLDTFRDIDMDDVVKYLTEGKDVPGDGSVEAWSDVLVARRSKFSSPTL</sequence>
<keyword evidence="2" id="KW-1185">Reference proteome</keyword>
<protein>
    <submittedName>
        <fullName evidence="1">Uncharacterized protein</fullName>
    </submittedName>
</protein>
<proteinExistence type="predicted"/>
<organism evidence="1 2">
    <name type="scientific">Gossypium lobatum</name>
    <dbReference type="NCBI Taxonomy" id="34289"/>
    <lineage>
        <taxon>Eukaryota</taxon>
        <taxon>Viridiplantae</taxon>
        <taxon>Streptophyta</taxon>
        <taxon>Embryophyta</taxon>
        <taxon>Tracheophyta</taxon>
        <taxon>Spermatophyta</taxon>
        <taxon>Magnoliopsida</taxon>
        <taxon>eudicotyledons</taxon>
        <taxon>Gunneridae</taxon>
        <taxon>Pentapetalae</taxon>
        <taxon>rosids</taxon>
        <taxon>malvids</taxon>
        <taxon>Malvales</taxon>
        <taxon>Malvaceae</taxon>
        <taxon>Malvoideae</taxon>
        <taxon>Gossypium</taxon>
    </lineage>
</organism>
<gene>
    <name evidence="1" type="ORF">Golob_005661</name>
</gene>
<dbReference type="AlphaFoldDB" id="A0A7J8MTX2"/>
<accession>A0A7J8MTX2</accession>
<comment type="caution">
    <text evidence="1">The sequence shown here is derived from an EMBL/GenBank/DDBJ whole genome shotgun (WGS) entry which is preliminary data.</text>
</comment>
<reference evidence="1 2" key="1">
    <citation type="journal article" date="2019" name="Genome Biol. Evol.">
        <title>Insights into the evolution of the New World diploid cottons (Gossypium, subgenus Houzingenia) based on genome sequencing.</title>
        <authorList>
            <person name="Grover C.E."/>
            <person name="Arick M.A. 2nd"/>
            <person name="Thrash A."/>
            <person name="Conover J.L."/>
            <person name="Sanders W.S."/>
            <person name="Peterson D.G."/>
            <person name="Frelichowski J.E."/>
            <person name="Scheffler J.A."/>
            <person name="Scheffler B.E."/>
            <person name="Wendel J.F."/>
        </authorList>
    </citation>
    <scope>NUCLEOTIDE SEQUENCE [LARGE SCALE GENOMIC DNA]</scope>
    <source>
        <strain evidence="1">157</strain>
        <tissue evidence="1">Leaf</tissue>
    </source>
</reference>
<evidence type="ECO:0000313" key="1">
    <source>
        <dbReference type="EMBL" id="MBA0568149.1"/>
    </source>
</evidence>
<evidence type="ECO:0000313" key="2">
    <source>
        <dbReference type="Proteomes" id="UP000593572"/>
    </source>
</evidence>
<name>A0A7J8MTX2_9ROSI</name>